<accession>A0ABW2GAF9</accession>
<keyword evidence="8" id="KW-1015">Disulfide bond</keyword>
<evidence type="ECO:0000256" key="1">
    <source>
        <dbReference type="ARBA" id="ARBA00004141"/>
    </source>
</evidence>
<gene>
    <name evidence="12" type="ORF">ACFQLX_06275</name>
</gene>
<dbReference type="InterPro" id="IPR041714">
    <property type="entry name" value="VKOR_Actinobacteria"/>
</dbReference>
<protein>
    <submittedName>
        <fullName evidence="12">Vitamin K epoxide reductase family protein</fullName>
    </submittedName>
</protein>
<evidence type="ECO:0000256" key="7">
    <source>
        <dbReference type="ARBA" id="ARBA00023136"/>
    </source>
</evidence>
<keyword evidence="4" id="KW-0874">Quinone</keyword>
<evidence type="ECO:0000259" key="11">
    <source>
        <dbReference type="SMART" id="SM00756"/>
    </source>
</evidence>
<evidence type="ECO:0000256" key="2">
    <source>
        <dbReference type="ARBA" id="ARBA00006214"/>
    </source>
</evidence>
<evidence type="ECO:0000256" key="5">
    <source>
        <dbReference type="ARBA" id="ARBA00022989"/>
    </source>
</evidence>
<evidence type="ECO:0000256" key="8">
    <source>
        <dbReference type="ARBA" id="ARBA00023157"/>
    </source>
</evidence>
<comment type="caution">
    <text evidence="12">The sequence shown here is derived from an EMBL/GenBank/DDBJ whole genome shotgun (WGS) entry which is preliminary data.</text>
</comment>
<dbReference type="SMART" id="SM00756">
    <property type="entry name" value="VKc"/>
    <property type="match status" value="1"/>
</dbReference>
<feature type="transmembrane region" description="Helical" evidence="10">
    <location>
        <begin position="182"/>
        <end position="203"/>
    </location>
</feature>
<evidence type="ECO:0000256" key="9">
    <source>
        <dbReference type="ARBA" id="ARBA00023284"/>
    </source>
</evidence>
<reference evidence="13" key="1">
    <citation type="journal article" date="2019" name="Int. J. Syst. Evol. Microbiol.">
        <title>The Global Catalogue of Microorganisms (GCM) 10K type strain sequencing project: providing services to taxonomists for standard genome sequencing and annotation.</title>
        <authorList>
            <consortium name="The Broad Institute Genomics Platform"/>
            <consortium name="The Broad Institute Genome Sequencing Center for Infectious Disease"/>
            <person name="Wu L."/>
            <person name="Ma J."/>
        </authorList>
    </citation>
    <scope>NUCLEOTIDE SEQUENCE [LARGE SCALE GENOMIC DNA]</scope>
    <source>
        <strain evidence="13">CGMCC 1.13681</strain>
    </source>
</reference>
<dbReference type="RefSeq" id="WP_386412938.1">
    <property type="nucleotide sequence ID" value="NZ_JBHSZO010000007.1"/>
</dbReference>
<dbReference type="EMBL" id="JBHSZO010000007">
    <property type="protein sequence ID" value="MFC7217780.1"/>
    <property type="molecule type" value="Genomic_DNA"/>
</dbReference>
<keyword evidence="7 10" id="KW-0472">Membrane</keyword>
<dbReference type="CDD" id="cd12922">
    <property type="entry name" value="VKOR_5"/>
    <property type="match status" value="1"/>
</dbReference>
<proteinExistence type="inferred from homology"/>
<name>A0ABW2GAF9_9ACTN</name>
<evidence type="ECO:0000313" key="12">
    <source>
        <dbReference type="EMBL" id="MFC7217780.1"/>
    </source>
</evidence>
<evidence type="ECO:0000313" key="13">
    <source>
        <dbReference type="Proteomes" id="UP001596413"/>
    </source>
</evidence>
<feature type="transmembrane region" description="Helical" evidence="10">
    <location>
        <begin position="28"/>
        <end position="46"/>
    </location>
</feature>
<feature type="transmembrane region" description="Helical" evidence="10">
    <location>
        <begin position="89"/>
        <end position="107"/>
    </location>
</feature>
<evidence type="ECO:0000256" key="3">
    <source>
        <dbReference type="ARBA" id="ARBA00022692"/>
    </source>
</evidence>
<dbReference type="Proteomes" id="UP001596413">
    <property type="component" value="Unassembled WGS sequence"/>
</dbReference>
<sequence length="211" mass="23389">MTTAAVNRSGTDEGSGEKSTLIGAGRPFAWLLIICGALGLAASAAITHDKTELLKNPDYEPPCGINPIFSCKNVMESWQSHIFGFSNPYIGWVAFSMLIVIGVSLLAGGRFARWWWVGLWAGSLFGVLFCFFLQYSSLYEIHNLCLWCMGAWAVTILVFWYTTVQNIRTGVFRVPAGVRANVLEFSWTVPVLWYAAIALLIYLKWGNAVFA</sequence>
<dbReference type="InterPro" id="IPR038354">
    <property type="entry name" value="VKOR_sf"/>
</dbReference>
<comment type="subcellular location">
    <subcellularLocation>
        <location evidence="1">Membrane</location>
        <topology evidence="1">Multi-pass membrane protein</topology>
    </subcellularLocation>
</comment>
<keyword evidence="6" id="KW-0560">Oxidoreductase</keyword>
<keyword evidence="9" id="KW-0676">Redox-active center</keyword>
<evidence type="ECO:0000256" key="6">
    <source>
        <dbReference type="ARBA" id="ARBA00023002"/>
    </source>
</evidence>
<comment type="similarity">
    <text evidence="2">Belongs to the VKOR family.</text>
</comment>
<feature type="transmembrane region" description="Helical" evidence="10">
    <location>
        <begin position="141"/>
        <end position="161"/>
    </location>
</feature>
<feature type="transmembrane region" description="Helical" evidence="10">
    <location>
        <begin position="114"/>
        <end position="135"/>
    </location>
</feature>
<keyword evidence="3 10" id="KW-0812">Transmembrane</keyword>
<dbReference type="Pfam" id="PF07884">
    <property type="entry name" value="VKOR"/>
    <property type="match status" value="1"/>
</dbReference>
<evidence type="ECO:0000256" key="10">
    <source>
        <dbReference type="SAM" id="Phobius"/>
    </source>
</evidence>
<evidence type="ECO:0000256" key="4">
    <source>
        <dbReference type="ARBA" id="ARBA00022719"/>
    </source>
</evidence>
<keyword evidence="5 10" id="KW-1133">Transmembrane helix</keyword>
<dbReference type="Gene3D" id="1.20.1440.130">
    <property type="entry name" value="VKOR domain"/>
    <property type="match status" value="1"/>
</dbReference>
<organism evidence="12 13">
    <name type="scientific">Streptomyces polyrhachis</name>
    <dbReference type="NCBI Taxonomy" id="1282885"/>
    <lineage>
        <taxon>Bacteria</taxon>
        <taxon>Bacillati</taxon>
        <taxon>Actinomycetota</taxon>
        <taxon>Actinomycetes</taxon>
        <taxon>Kitasatosporales</taxon>
        <taxon>Streptomycetaceae</taxon>
        <taxon>Streptomyces</taxon>
    </lineage>
</organism>
<dbReference type="InterPro" id="IPR012932">
    <property type="entry name" value="VKOR"/>
</dbReference>
<keyword evidence="13" id="KW-1185">Reference proteome</keyword>
<feature type="domain" description="Vitamin K epoxide reductase" evidence="11">
    <location>
        <begin position="25"/>
        <end position="166"/>
    </location>
</feature>